<evidence type="ECO:0000313" key="2">
    <source>
        <dbReference type="EMBL" id="KAG2433464.1"/>
    </source>
</evidence>
<name>A0A835SUJ3_CHLIN</name>
<evidence type="ECO:0000256" key="1">
    <source>
        <dbReference type="SAM" id="SignalP"/>
    </source>
</evidence>
<dbReference type="AlphaFoldDB" id="A0A835SUJ3"/>
<keyword evidence="1" id="KW-0732">Signal</keyword>
<dbReference type="EMBL" id="JAEHOC010000019">
    <property type="protein sequence ID" value="KAG2433464.1"/>
    <property type="molecule type" value="Genomic_DNA"/>
</dbReference>
<dbReference type="OrthoDB" id="549946at2759"/>
<gene>
    <name evidence="2" type="ORF">HXX76_008521</name>
</gene>
<dbReference type="Proteomes" id="UP000650467">
    <property type="component" value="Unassembled WGS sequence"/>
</dbReference>
<protein>
    <submittedName>
        <fullName evidence="2">Uncharacterized protein</fullName>
    </submittedName>
</protein>
<sequence length="221" mass="23065">MNSQLLLDLQAALSAALSSGSQSSTPGSQNDPLVTKLRHGVSMLLDACAEASQNSTAAGVKQDLVTVLSVAEFVVERLPMVFSGQDSLEAGPMRSLLALLLAAARRFRSLTERMVSLLLRIVNLVPTDMRRGLLLDLAEGAMELMLDAEQQLVVQALGHQASCGAETASTSGGGEAATAGTVTAFEALQARHGAAADGPEAACPLEVQLDRYDRCMVSNGK</sequence>
<comment type="caution">
    <text evidence="2">The sequence shown here is derived from an EMBL/GenBank/DDBJ whole genome shotgun (WGS) entry which is preliminary data.</text>
</comment>
<reference evidence="2" key="1">
    <citation type="journal article" date="2020" name="bioRxiv">
        <title>Comparative genomics of Chlamydomonas.</title>
        <authorList>
            <person name="Craig R.J."/>
            <person name="Hasan A.R."/>
            <person name="Ness R.W."/>
            <person name="Keightley P.D."/>
        </authorList>
    </citation>
    <scope>NUCLEOTIDE SEQUENCE</scope>
    <source>
        <strain evidence="2">SAG 7.73</strain>
    </source>
</reference>
<evidence type="ECO:0000313" key="3">
    <source>
        <dbReference type="Proteomes" id="UP000650467"/>
    </source>
</evidence>
<keyword evidence="3" id="KW-1185">Reference proteome</keyword>
<feature type="chain" id="PRO_5032998069" evidence="1">
    <location>
        <begin position="24"/>
        <end position="221"/>
    </location>
</feature>
<organism evidence="2 3">
    <name type="scientific">Chlamydomonas incerta</name>
    <dbReference type="NCBI Taxonomy" id="51695"/>
    <lineage>
        <taxon>Eukaryota</taxon>
        <taxon>Viridiplantae</taxon>
        <taxon>Chlorophyta</taxon>
        <taxon>core chlorophytes</taxon>
        <taxon>Chlorophyceae</taxon>
        <taxon>CS clade</taxon>
        <taxon>Chlamydomonadales</taxon>
        <taxon>Chlamydomonadaceae</taxon>
        <taxon>Chlamydomonas</taxon>
    </lineage>
</organism>
<proteinExistence type="predicted"/>
<feature type="signal peptide" evidence="1">
    <location>
        <begin position="1"/>
        <end position="23"/>
    </location>
</feature>
<accession>A0A835SUJ3</accession>